<dbReference type="EMBL" id="LR784408">
    <property type="protein sequence ID" value="CAB3236689.1"/>
    <property type="molecule type" value="mRNA"/>
</dbReference>
<evidence type="ECO:0000313" key="1">
    <source>
        <dbReference type="EMBL" id="CAB3236689.1"/>
    </source>
</evidence>
<gene>
    <name evidence="1" type="primary">Ddo-004</name>
</gene>
<dbReference type="AlphaFoldDB" id="A0A6F9DB83"/>
<reference evidence="1" key="1">
    <citation type="submission" date="2020-04" db="EMBL/GenBank/DDBJ databases">
        <authorList>
            <person name="Neveu A P."/>
        </authorList>
    </citation>
    <scope>NUCLEOTIDE SEQUENCE</scope>
    <source>
        <tissue evidence="1">Whole embryo</tissue>
    </source>
</reference>
<dbReference type="Gene3D" id="3.40.50.720">
    <property type="entry name" value="NAD(P)-binding Rossmann-like Domain"/>
    <property type="match status" value="1"/>
</dbReference>
<sequence>MSNGEARVKFVCRKISTLDELTSEFDLVVNCAGFNAGKIANDPNIFPIRGKLPICQLISQPLHIQFDLGG</sequence>
<name>A0A6F9DB83_9ASCI</name>
<organism evidence="1">
    <name type="scientific">Phallusia mammillata</name>
    <dbReference type="NCBI Taxonomy" id="59560"/>
    <lineage>
        <taxon>Eukaryota</taxon>
        <taxon>Metazoa</taxon>
        <taxon>Chordata</taxon>
        <taxon>Tunicata</taxon>
        <taxon>Ascidiacea</taxon>
        <taxon>Phlebobranchia</taxon>
        <taxon>Ascidiidae</taxon>
        <taxon>Phallusia</taxon>
    </lineage>
</organism>
<proteinExistence type="evidence at transcript level"/>
<accession>A0A6F9DB83</accession>
<protein>
    <submittedName>
        <fullName evidence="1">D-aspartate oxidase-like</fullName>
    </submittedName>
</protein>